<dbReference type="GO" id="GO:0046983">
    <property type="term" value="F:protein dimerization activity"/>
    <property type="evidence" value="ECO:0007669"/>
    <property type="project" value="InterPro"/>
</dbReference>
<dbReference type="CDD" id="cd02440">
    <property type="entry name" value="AdoMet_MTases"/>
    <property type="match status" value="1"/>
</dbReference>
<accession>A0A160VCJ1</accession>
<dbReference type="InterPro" id="IPR012967">
    <property type="entry name" value="COMT_dimerisation"/>
</dbReference>
<evidence type="ECO:0000259" key="4">
    <source>
        <dbReference type="Pfam" id="PF00891"/>
    </source>
</evidence>
<keyword evidence="2 6" id="KW-0808">Transferase</keyword>
<dbReference type="Gene3D" id="3.40.50.150">
    <property type="entry name" value="Vaccinia Virus protein VP39"/>
    <property type="match status" value="1"/>
</dbReference>
<feature type="domain" description="O-methyltransferase dimerisation" evidence="5">
    <location>
        <begin position="18"/>
        <end position="92"/>
    </location>
</feature>
<name>A0A160VCJ1_9ZZZZ</name>
<organism evidence="6">
    <name type="scientific">hydrothermal vent metagenome</name>
    <dbReference type="NCBI Taxonomy" id="652676"/>
    <lineage>
        <taxon>unclassified sequences</taxon>
        <taxon>metagenomes</taxon>
        <taxon>ecological metagenomes</taxon>
    </lineage>
</organism>
<dbReference type="PANTHER" id="PTHR43712:SF2">
    <property type="entry name" value="O-METHYLTRANSFERASE CICE"/>
    <property type="match status" value="1"/>
</dbReference>
<dbReference type="InterPro" id="IPR029063">
    <property type="entry name" value="SAM-dependent_MTases_sf"/>
</dbReference>
<gene>
    <name evidence="6" type="ORF">MGWOODY_Clf39</name>
</gene>
<dbReference type="SUPFAM" id="SSF53335">
    <property type="entry name" value="S-adenosyl-L-methionine-dependent methyltransferases"/>
    <property type="match status" value="1"/>
</dbReference>
<evidence type="ECO:0000313" key="6">
    <source>
        <dbReference type="EMBL" id="CUV05914.1"/>
    </source>
</evidence>
<dbReference type="GO" id="GO:0032259">
    <property type="term" value="P:methylation"/>
    <property type="evidence" value="ECO:0007669"/>
    <property type="project" value="UniProtKB-KW"/>
</dbReference>
<dbReference type="SUPFAM" id="SSF46785">
    <property type="entry name" value="Winged helix' DNA-binding domain"/>
    <property type="match status" value="1"/>
</dbReference>
<dbReference type="InterPro" id="IPR001077">
    <property type="entry name" value="COMT_C"/>
</dbReference>
<dbReference type="InterPro" id="IPR036388">
    <property type="entry name" value="WH-like_DNA-bd_sf"/>
</dbReference>
<proteinExistence type="predicted"/>
<sequence>MTQPGPSTNTGPEFVREMARSFWYSAILRAAIKLDVFALLEDRALTYQEVADSLGASPRYTQAFLDCCVVLELLEESTGKFTNSSNASSFLVKGKDSYVGDHALHHTNTWVSWGRLDEVIKDGKTILPFETGFVDPDTYWTNYMTGQHNRATSGQSRQLVENVDLRDKRNLIDLGGGAASYSIALCEANRQLKAVVVDQKEPLRIARTLVEQSNLTDRITLLEGSFFESDLGTGYDVCLISGVVLILPEEDCQKLFKLAFEILAPGGLVIVQDYMRLEDSPERKRLDTLEDLYVLVVFNPRAGDREGAEVVSWLEDAGFNTPKTIPLPTQLGLITAEKAAAP</sequence>
<dbReference type="Gene3D" id="1.10.10.10">
    <property type="entry name" value="Winged helix-like DNA-binding domain superfamily/Winged helix DNA-binding domain"/>
    <property type="match status" value="1"/>
</dbReference>
<evidence type="ECO:0000256" key="1">
    <source>
        <dbReference type="ARBA" id="ARBA00022603"/>
    </source>
</evidence>
<dbReference type="PIRSF" id="PIRSF005739">
    <property type="entry name" value="O-mtase"/>
    <property type="match status" value="1"/>
</dbReference>
<evidence type="ECO:0000259" key="5">
    <source>
        <dbReference type="Pfam" id="PF08100"/>
    </source>
</evidence>
<dbReference type="InterPro" id="IPR036390">
    <property type="entry name" value="WH_DNA-bd_sf"/>
</dbReference>
<feature type="domain" description="O-methyltransferase C-terminal" evidence="4">
    <location>
        <begin position="129"/>
        <end position="320"/>
    </location>
</feature>
<dbReference type="PANTHER" id="PTHR43712">
    <property type="entry name" value="PUTATIVE (AFU_ORTHOLOGUE AFUA_4G14580)-RELATED"/>
    <property type="match status" value="1"/>
</dbReference>
<dbReference type="GO" id="GO:0008171">
    <property type="term" value="F:O-methyltransferase activity"/>
    <property type="evidence" value="ECO:0007669"/>
    <property type="project" value="InterPro"/>
</dbReference>
<protein>
    <submittedName>
        <fullName evidence="6">O-methyltransferase, family 2</fullName>
    </submittedName>
</protein>
<dbReference type="InterPro" id="IPR016461">
    <property type="entry name" value="COMT-like"/>
</dbReference>
<dbReference type="Pfam" id="PF08100">
    <property type="entry name" value="Dimerisation"/>
    <property type="match status" value="1"/>
</dbReference>
<keyword evidence="3" id="KW-0949">S-adenosyl-L-methionine</keyword>
<dbReference type="AlphaFoldDB" id="A0A160VCJ1"/>
<dbReference type="Pfam" id="PF00891">
    <property type="entry name" value="Methyltransf_2"/>
    <property type="match status" value="1"/>
</dbReference>
<keyword evidence="1 6" id="KW-0489">Methyltransferase</keyword>
<reference evidence="6" key="1">
    <citation type="submission" date="2015-10" db="EMBL/GenBank/DDBJ databases">
        <authorList>
            <person name="Gilbert D.G."/>
        </authorList>
    </citation>
    <scope>NUCLEOTIDE SEQUENCE</scope>
</reference>
<dbReference type="EMBL" id="FAXA01000477">
    <property type="protein sequence ID" value="CUV05914.1"/>
    <property type="molecule type" value="Genomic_DNA"/>
</dbReference>
<dbReference type="PROSITE" id="PS51683">
    <property type="entry name" value="SAM_OMT_II"/>
    <property type="match status" value="1"/>
</dbReference>
<evidence type="ECO:0000256" key="2">
    <source>
        <dbReference type="ARBA" id="ARBA00022679"/>
    </source>
</evidence>
<evidence type="ECO:0000256" key="3">
    <source>
        <dbReference type="ARBA" id="ARBA00022691"/>
    </source>
</evidence>